<name>A0ABU1JDY5_9MICC</name>
<dbReference type="EMBL" id="JAVDQF010000001">
    <property type="protein sequence ID" value="MDR6268889.1"/>
    <property type="molecule type" value="Genomic_DNA"/>
</dbReference>
<protein>
    <submittedName>
        <fullName evidence="2">Uncharacterized protein</fullName>
    </submittedName>
</protein>
<dbReference type="EMBL" id="JAVDQF010000001">
    <property type="protein sequence ID" value="MDR6270633.1"/>
    <property type="molecule type" value="Genomic_DNA"/>
</dbReference>
<dbReference type="Proteomes" id="UP001185069">
    <property type="component" value="Unassembled WGS sequence"/>
</dbReference>
<dbReference type="RefSeq" id="WP_309796805.1">
    <property type="nucleotide sequence ID" value="NZ_BAAAHY010000009.1"/>
</dbReference>
<gene>
    <name evidence="1" type="ORF">JOE69_001127</name>
    <name evidence="2" type="ORF">JOE69_002871</name>
</gene>
<keyword evidence="3" id="KW-1185">Reference proteome</keyword>
<proteinExistence type="predicted"/>
<evidence type="ECO:0000313" key="3">
    <source>
        <dbReference type="Proteomes" id="UP001185069"/>
    </source>
</evidence>
<organism evidence="2 3">
    <name type="scientific">Arthrobacter russicus</name>
    <dbReference type="NCBI Taxonomy" id="172040"/>
    <lineage>
        <taxon>Bacteria</taxon>
        <taxon>Bacillati</taxon>
        <taxon>Actinomycetota</taxon>
        <taxon>Actinomycetes</taxon>
        <taxon>Micrococcales</taxon>
        <taxon>Micrococcaceae</taxon>
        <taxon>Arthrobacter</taxon>
    </lineage>
</organism>
<comment type="caution">
    <text evidence="2">The sequence shown here is derived from an EMBL/GenBank/DDBJ whole genome shotgun (WGS) entry which is preliminary data.</text>
</comment>
<sequence>MNTTPTIVNVSALTERIAEVRTSRDTAAWKSAQALLRSDTSEALDWAEMAAEDDREMTALQAELRTLRQAQA</sequence>
<evidence type="ECO:0000313" key="2">
    <source>
        <dbReference type="EMBL" id="MDR6270633.1"/>
    </source>
</evidence>
<evidence type="ECO:0000313" key="1">
    <source>
        <dbReference type="EMBL" id="MDR6268889.1"/>
    </source>
</evidence>
<accession>A0ABU1JDY5</accession>
<reference evidence="2 3" key="1">
    <citation type="submission" date="2023-07" db="EMBL/GenBank/DDBJ databases">
        <title>Sequencing the genomes of 1000 actinobacteria strains.</title>
        <authorList>
            <person name="Klenk H.-P."/>
        </authorList>
    </citation>
    <scope>NUCLEOTIDE SEQUENCE [LARGE SCALE GENOMIC DNA]</scope>
    <source>
        <strain evidence="2 3">DSM 14555</strain>
    </source>
</reference>